<reference evidence="3" key="1">
    <citation type="journal article" date="2016" name="Nature">
        <title>Genome evolution in the allotetraploid frog Xenopus laevis.</title>
        <authorList>
            <person name="Session A.M."/>
            <person name="Uno Y."/>
            <person name="Kwon T."/>
            <person name="Chapman J.A."/>
            <person name="Toyoda A."/>
            <person name="Takahashi S."/>
            <person name="Fukui A."/>
            <person name="Hikosaka A."/>
            <person name="Suzuki A."/>
            <person name="Kondo M."/>
            <person name="van Heeringen S.J."/>
            <person name="Quigley I."/>
            <person name="Heinz S."/>
            <person name="Ogino H."/>
            <person name="Ochi H."/>
            <person name="Hellsten U."/>
            <person name="Lyons J.B."/>
            <person name="Simakov O."/>
            <person name="Putnam N."/>
            <person name="Stites J."/>
            <person name="Kuroki Y."/>
            <person name="Tanaka T."/>
            <person name="Michiue T."/>
            <person name="Watanabe M."/>
            <person name="Bogdanovic O."/>
            <person name="Lister R."/>
            <person name="Georgiou G."/>
            <person name="Paranjpe S.S."/>
            <person name="van Kruijsbergen I."/>
            <person name="Shu S."/>
            <person name="Carlson J."/>
            <person name="Kinoshita T."/>
            <person name="Ohta Y."/>
            <person name="Mawaribuchi S."/>
            <person name="Jenkins J."/>
            <person name="Grimwood J."/>
            <person name="Schmutz J."/>
            <person name="Mitros T."/>
            <person name="Mozaffari S.V."/>
            <person name="Suzuki Y."/>
            <person name="Haramoto Y."/>
            <person name="Yamamoto T.S."/>
            <person name="Takagi C."/>
            <person name="Heald R."/>
            <person name="Miller K."/>
            <person name="Haudenschild C."/>
            <person name="Kitzman J."/>
            <person name="Nakayama T."/>
            <person name="Izutsu Y."/>
            <person name="Robert J."/>
            <person name="Fortriede J."/>
            <person name="Burns K."/>
            <person name="Lotay V."/>
            <person name="Karimi K."/>
            <person name="Yasuoka Y."/>
            <person name="Dichmann D.S."/>
            <person name="Flajnik M.F."/>
            <person name="Houston D.W."/>
            <person name="Shendure J."/>
            <person name="DuPasquier L."/>
            <person name="Vize P.D."/>
            <person name="Zorn A.M."/>
            <person name="Ito M."/>
            <person name="Marcotte E.M."/>
            <person name="Wallingford J.B."/>
            <person name="Ito Y."/>
            <person name="Asashima M."/>
            <person name="Ueno N."/>
            <person name="Matsuda Y."/>
            <person name="Veenstra G.J."/>
            <person name="Fujiyama A."/>
            <person name="Harland R.M."/>
            <person name="Taira M."/>
            <person name="Rokhsar D.S."/>
        </authorList>
    </citation>
    <scope>NUCLEOTIDE SEQUENCE [LARGE SCALE GENOMIC DNA]</scope>
    <source>
        <strain evidence="3">J</strain>
    </source>
</reference>
<name>A0A974D1G1_XENLA</name>
<dbReference type="Proteomes" id="UP000694892">
    <property type="component" value="Chromosome 4S"/>
</dbReference>
<organism evidence="2 3">
    <name type="scientific">Xenopus laevis</name>
    <name type="common">African clawed frog</name>
    <dbReference type="NCBI Taxonomy" id="8355"/>
    <lineage>
        <taxon>Eukaryota</taxon>
        <taxon>Metazoa</taxon>
        <taxon>Chordata</taxon>
        <taxon>Craniata</taxon>
        <taxon>Vertebrata</taxon>
        <taxon>Euteleostomi</taxon>
        <taxon>Amphibia</taxon>
        <taxon>Batrachia</taxon>
        <taxon>Anura</taxon>
        <taxon>Pipoidea</taxon>
        <taxon>Pipidae</taxon>
        <taxon>Xenopodinae</taxon>
        <taxon>Xenopus</taxon>
        <taxon>Xenopus</taxon>
    </lineage>
</organism>
<dbReference type="EMBL" id="CM004473">
    <property type="protein sequence ID" value="OCT82496.1"/>
    <property type="molecule type" value="Genomic_DNA"/>
</dbReference>
<evidence type="ECO:0000256" key="1">
    <source>
        <dbReference type="SAM" id="Phobius"/>
    </source>
</evidence>
<dbReference type="AlphaFoldDB" id="A0A974D1G1"/>
<keyword evidence="1" id="KW-0472">Membrane</keyword>
<sequence length="103" mass="11387">MIIAPCSLILGFFLNVGMMKNCVTLFMFNCWCITKCTLIKINVGPLLFCVLLVLSKSLLARAMTASFLFPSPHSFNGDHGVFGTQATFHLSSHVQKYSDSHVL</sequence>
<evidence type="ECO:0000313" key="3">
    <source>
        <dbReference type="Proteomes" id="UP000694892"/>
    </source>
</evidence>
<keyword evidence="1" id="KW-0812">Transmembrane</keyword>
<evidence type="ECO:0000313" key="2">
    <source>
        <dbReference type="EMBL" id="OCT82496.1"/>
    </source>
</evidence>
<feature type="transmembrane region" description="Helical" evidence="1">
    <location>
        <begin position="42"/>
        <end position="59"/>
    </location>
</feature>
<keyword evidence="1" id="KW-1133">Transmembrane helix</keyword>
<gene>
    <name evidence="2" type="ORF">XELAEV_18025028mg</name>
</gene>
<accession>A0A974D1G1</accession>
<proteinExistence type="predicted"/>
<protein>
    <submittedName>
        <fullName evidence="2">Uncharacterized protein</fullName>
    </submittedName>
</protein>